<name>A0A9P0MPK5_NEZVI</name>
<evidence type="ECO:0000313" key="1">
    <source>
        <dbReference type="EMBL" id="CAH1400075.1"/>
    </source>
</evidence>
<dbReference type="GO" id="GO:0003735">
    <property type="term" value="F:structural constituent of ribosome"/>
    <property type="evidence" value="ECO:0007669"/>
    <property type="project" value="InterPro"/>
</dbReference>
<protein>
    <recommendedName>
        <fullName evidence="3">Mitochondrial ribosomal protein S34</fullName>
    </recommendedName>
</protein>
<organism evidence="1 2">
    <name type="scientific">Nezara viridula</name>
    <name type="common">Southern green stink bug</name>
    <name type="synonym">Cimex viridulus</name>
    <dbReference type="NCBI Taxonomy" id="85310"/>
    <lineage>
        <taxon>Eukaryota</taxon>
        <taxon>Metazoa</taxon>
        <taxon>Ecdysozoa</taxon>
        <taxon>Arthropoda</taxon>
        <taxon>Hexapoda</taxon>
        <taxon>Insecta</taxon>
        <taxon>Pterygota</taxon>
        <taxon>Neoptera</taxon>
        <taxon>Paraneoptera</taxon>
        <taxon>Hemiptera</taxon>
        <taxon>Heteroptera</taxon>
        <taxon>Panheteroptera</taxon>
        <taxon>Pentatomomorpha</taxon>
        <taxon>Pentatomoidea</taxon>
        <taxon>Pentatomidae</taxon>
        <taxon>Pentatominae</taxon>
        <taxon>Nezara</taxon>
    </lineage>
</organism>
<dbReference type="InterPro" id="IPR032053">
    <property type="entry name" value="Ribosomal_mS34"/>
</dbReference>
<dbReference type="AlphaFoldDB" id="A0A9P0MPK5"/>
<proteinExistence type="predicted"/>
<sequence length="186" mass="21936">MPVKYIGRTTDFCGKPLWEILGNLNNFGVGRLVKRHVFDRYPEPSFFRIVKVEAVEIEPGVDRRVRAWVEKVFRGRRYPKLIELHRVSYKADYRLIPKSDEKELWDKVNSLEPKVKILPSSKPFPPLLAELIKEEIEAKGLTYTEPNLKIKFQKGRENFYKSAEEHEVPNAQVIDTFFRKQFDLKS</sequence>
<gene>
    <name evidence="1" type="ORF">NEZAVI_LOCUS9387</name>
</gene>
<dbReference type="EMBL" id="OV725080">
    <property type="protein sequence ID" value="CAH1400075.1"/>
    <property type="molecule type" value="Genomic_DNA"/>
</dbReference>
<dbReference type="PANTHER" id="PTHR28589">
    <property type="entry name" value="28S RIBOSOMAL PROTEIN S34, MITOCHONDRIAL"/>
    <property type="match status" value="1"/>
</dbReference>
<accession>A0A9P0MPK5</accession>
<keyword evidence="2" id="KW-1185">Reference proteome</keyword>
<dbReference type="PANTHER" id="PTHR28589:SF1">
    <property type="entry name" value="SMALL RIBOSOMAL SUBUNIT PROTEIN MS34"/>
    <property type="match status" value="1"/>
</dbReference>
<dbReference type="GO" id="GO:0005739">
    <property type="term" value="C:mitochondrion"/>
    <property type="evidence" value="ECO:0007669"/>
    <property type="project" value="InterPro"/>
</dbReference>
<evidence type="ECO:0000313" key="2">
    <source>
        <dbReference type="Proteomes" id="UP001152798"/>
    </source>
</evidence>
<reference evidence="1" key="1">
    <citation type="submission" date="2022-01" db="EMBL/GenBank/DDBJ databases">
        <authorList>
            <person name="King R."/>
        </authorList>
    </citation>
    <scope>NUCLEOTIDE SEQUENCE</scope>
</reference>
<evidence type="ECO:0008006" key="3">
    <source>
        <dbReference type="Google" id="ProtNLM"/>
    </source>
</evidence>
<dbReference type="Pfam" id="PF16053">
    <property type="entry name" value="MRP-S34"/>
    <property type="match status" value="1"/>
</dbReference>
<dbReference type="OrthoDB" id="16434at2759"/>
<dbReference type="Proteomes" id="UP001152798">
    <property type="component" value="Chromosome 4"/>
</dbReference>